<accession>A0A0B5B9I7</accession>
<dbReference type="EMBL" id="CP009788">
    <property type="protein sequence ID" value="AJE03363.1"/>
    <property type="molecule type" value="Genomic_DNA"/>
</dbReference>
<dbReference type="CDD" id="cd08645">
    <property type="entry name" value="FMT_core_GART"/>
    <property type="match status" value="1"/>
</dbReference>
<dbReference type="AlphaFoldDB" id="A0A0B5B9I7"/>
<dbReference type="InterPro" id="IPR004607">
    <property type="entry name" value="GART"/>
</dbReference>
<dbReference type="RefSeq" id="WP_039742136.1">
    <property type="nucleotide sequence ID" value="NZ_CP009788.1"/>
</dbReference>
<dbReference type="PANTHER" id="PTHR43369">
    <property type="entry name" value="PHOSPHORIBOSYLGLYCINAMIDE FORMYLTRANSFERASE"/>
    <property type="match status" value="1"/>
</dbReference>
<dbReference type="STRING" id="345632.GPICK_08355"/>
<keyword evidence="7" id="KW-1185">Reference proteome</keyword>
<dbReference type="SUPFAM" id="SSF53328">
    <property type="entry name" value="Formyltransferase"/>
    <property type="match status" value="1"/>
</dbReference>
<dbReference type="HOGENOM" id="CLU_038395_1_0_7"/>
<dbReference type="Proteomes" id="UP000057609">
    <property type="component" value="Chromosome"/>
</dbReference>
<proteinExistence type="inferred from homology"/>
<evidence type="ECO:0000313" key="6">
    <source>
        <dbReference type="EMBL" id="AJE03363.1"/>
    </source>
</evidence>
<dbReference type="OrthoDB" id="9806170at2"/>
<dbReference type="Gene3D" id="3.40.50.170">
    <property type="entry name" value="Formyl transferase, N-terminal domain"/>
    <property type="match status" value="1"/>
</dbReference>
<evidence type="ECO:0000313" key="7">
    <source>
        <dbReference type="Proteomes" id="UP000057609"/>
    </source>
</evidence>
<reference evidence="6 7" key="1">
    <citation type="journal article" date="2015" name="Genome Announc.">
        <title>Complete Genome of Geobacter pickeringii G13T, a Metal-Reducing Isolate from Sedimentary Kaolin Deposits.</title>
        <authorList>
            <person name="Badalamenti J.P."/>
            <person name="Bond D.R."/>
        </authorList>
    </citation>
    <scope>NUCLEOTIDE SEQUENCE [LARGE SCALE GENOMIC DNA]</scope>
    <source>
        <strain evidence="6 7">G13</strain>
    </source>
</reference>
<feature type="binding site" evidence="4">
    <location>
        <begin position="15"/>
        <end position="17"/>
    </location>
    <ligand>
        <name>N(1)-(5-phospho-beta-D-ribosyl)glycinamide</name>
        <dbReference type="ChEBI" id="CHEBI:143788"/>
    </ligand>
</feature>
<dbReference type="GO" id="GO:0006189">
    <property type="term" value="P:'de novo' IMP biosynthetic process"/>
    <property type="evidence" value="ECO:0007669"/>
    <property type="project" value="UniProtKB-UniRule"/>
</dbReference>
<protein>
    <recommendedName>
        <fullName evidence="4">Phosphoribosylglycinamide formyltransferase</fullName>
        <ecNumber evidence="4">2.1.2.2</ecNumber>
    </recommendedName>
    <alternativeName>
        <fullName evidence="4">5'-phosphoribosylglycinamide transformylase</fullName>
    </alternativeName>
    <alternativeName>
        <fullName evidence="4">GAR transformylase</fullName>
        <shortName evidence="4">GART</shortName>
    </alternativeName>
</protein>
<feature type="active site" description="Proton donor" evidence="4">
    <location>
        <position position="112"/>
    </location>
</feature>
<evidence type="ECO:0000256" key="3">
    <source>
        <dbReference type="ARBA" id="ARBA00022755"/>
    </source>
</evidence>
<name>A0A0B5B9I7_9BACT</name>
<organism evidence="6 7">
    <name type="scientific">Geobacter pickeringii</name>
    <dbReference type="NCBI Taxonomy" id="345632"/>
    <lineage>
        <taxon>Bacteria</taxon>
        <taxon>Pseudomonadati</taxon>
        <taxon>Thermodesulfobacteriota</taxon>
        <taxon>Desulfuromonadia</taxon>
        <taxon>Geobacterales</taxon>
        <taxon>Geobacteraceae</taxon>
        <taxon>Geobacter</taxon>
    </lineage>
</organism>
<keyword evidence="3 4" id="KW-0658">Purine biosynthesis</keyword>
<feature type="domain" description="Formyl transferase N-terminal" evidence="5">
    <location>
        <begin position="6"/>
        <end position="185"/>
    </location>
</feature>
<dbReference type="FunFam" id="3.40.50.170:FF:000007">
    <property type="entry name" value="Phosphoribosylglycinamide formyltransferase"/>
    <property type="match status" value="1"/>
</dbReference>
<dbReference type="GO" id="GO:0004644">
    <property type="term" value="F:phosphoribosylglycinamide formyltransferase activity"/>
    <property type="evidence" value="ECO:0007669"/>
    <property type="project" value="UniProtKB-UniRule"/>
</dbReference>
<sequence>MAEPLKIGVLASGNGSNLQAIIDQVETGVIQARIACVIANKSDAFALERAKRHGIPAFFLDHRAFAGREAYDAAVVETLRGYGVRLVVLAGFMRIITPVLLEAFPLSIMNIHPALLPAFPGLHAQRQALQYGAKISGCTVHFVDEGTDTGPIVIQAAVPVMGNDTEETLAARIQVEEHRIYPQAVRLFAEGRLQVVGRKVTITDVISTQS</sequence>
<dbReference type="HAMAP" id="MF_01930">
    <property type="entry name" value="PurN"/>
    <property type="match status" value="1"/>
</dbReference>
<comment type="pathway">
    <text evidence="1 4">Purine metabolism; IMP biosynthesis via de novo pathway; N(2)-formyl-N(1)-(5-phospho-D-ribosyl)glycinamide from N(1)-(5-phospho-D-ribosyl)glycinamide (10-formyl THF route): step 1/1.</text>
</comment>
<feature type="binding site" evidence="4">
    <location>
        <position position="110"/>
    </location>
    <ligand>
        <name>(6R)-10-formyltetrahydrofolate</name>
        <dbReference type="ChEBI" id="CHEBI:195366"/>
    </ligand>
</feature>
<evidence type="ECO:0000259" key="5">
    <source>
        <dbReference type="Pfam" id="PF00551"/>
    </source>
</evidence>
<gene>
    <name evidence="4" type="primary">purN</name>
    <name evidence="6" type="ORF">GPICK_08355</name>
</gene>
<keyword evidence="2 4" id="KW-0808">Transferase</keyword>
<dbReference type="UniPathway" id="UPA00074">
    <property type="reaction ID" value="UER00126"/>
</dbReference>
<dbReference type="KEGG" id="gpi:GPICK_08355"/>
<comment type="function">
    <text evidence="4">Catalyzes the transfer of a formyl group from 10-formyltetrahydrofolate to 5-phospho-ribosyl-glycinamide (GAR), producing 5-phospho-ribosyl-N-formylglycinamide (FGAR) and tetrahydrofolate.</text>
</comment>
<dbReference type="Pfam" id="PF00551">
    <property type="entry name" value="Formyl_trans_N"/>
    <property type="match status" value="1"/>
</dbReference>
<feature type="binding site" evidence="4">
    <location>
        <position position="68"/>
    </location>
    <ligand>
        <name>(6R)-10-formyltetrahydrofolate</name>
        <dbReference type="ChEBI" id="CHEBI:195366"/>
    </ligand>
</feature>
<evidence type="ECO:0000256" key="2">
    <source>
        <dbReference type="ARBA" id="ARBA00022679"/>
    </source>
</evidence>
<feature type="binding site" evidence="4">
    <location>
        <begin position="93"/>
        <end position="96"/>
    </location>
    <ligand>
        <name>(6R)-10-formyltetrahydrofolate</name>
        <dbReference type="ChEBI" id="CHEBI:195366"/>
    </ligand>
</feature>
<evidence type="ECO:0000256" key="1">
    <source>
        <dbReference type="ARBA" id="ARBA00005054"/>
    </source>
</evidence>
<comment type="catalytic activity">
    <reaction evidence="4">
        <text>N(1)-(5-phospho-beta-D-ribosyl)glycinamide + (6R)-10-formyltetrahydrofolate = N(2)-formyl-N(1)-(5-phospho-beta-D-ribosyl)glycinamide + (6S)-5,6,7,8-tetrahydrofolate + H(+)</text>
        <dbReference type="Rhea" id="RHEA:15053"/>
        <dbReference type="ChEBI" id="CHEBI:15378"/>
        <dbReference type="ChEBI" id="CHEBI:57453"/>
        <dbReference type="ChEBI" id="CHEBI:143788"/>
        <dbReference type="ChEBI" id="CHEBI:147286"/>
        <dbReference type="ChEBI" id="CHEBI:195366"/>
        <dbReference type="EC" id="2.1.2.2"/>
    </reaction>
</comment>
<comment type="similarity">
    <text evidence="4">Belongs to the GART family.</text>
</comment>
<dbReference type="InterPro" id="IPR036477">
    <property type="entry name" value="Formyl_transf_N_sf"/>
</dbReference>
<dbReference type="PANTHER" id="PTHR43369:SF2">
    <property type="entry name" value="PHOSPHORIBOSYLGLYCINAMIDE FORMYLTRANSFERASE"/>
    <property type="match status" value="1"/>
</dbReference>
<feature type="site" description="Raises pKa of active site His" evidence="4">
    <location>
        <position position="148"/>
    </location>
</feature>
<evidence type="ECO:0000256" key="4">
    <source>
        <dbReference type="HAMAP-Rule" id="MF_01930"/>
    </source>
</evidence>
<dbReference type="InterPro" id="IPR002376">
    <property type="entry name" value="Formyl_transf_N"/>
</dbReference>
<dbReference type="GO" id="GO:0005829">
    <property type="term" value="C:cytosol"/>
    <property type="evidence" value="ECO:0007669"/>
    <property type="project" value="TreeGrafter"/>
</dbReference>
<dbReference type="NCBIfam" id="TIGR00639">
    <property type="entry name" value="PurN"/>
    <property type="match status" value="1"/>
</dbReference>
<dbReference type="EC" id="2.1.2.2" evidence="4"/>